<dbReference type="InterPro" id="IPR005481">
    <property type="entry name" value="BC-like_N"/>
</dbReference>
<dbReference type="CDD" id="cd06850">
    <property type="entry name" value="biotinyl_domain"/>
    <property type="match status" value="1"/>
</dbReference>
<dbReference type="Proteomes" id="UP000254150">
    <property type="component" value="Unassembled WGS sequence"/>
</dbReference>
<organism evidence="11 12">
    <name type="scientific">Streptomyces griseus</name>
    <dbReference type="NCBI Taxonomy" id="1911"/>
    <lineage>
        <taxon>Bacteria</taxon>
        <taxon>Bacillati</taxon>
        <taxon>Actinomycetota</taxon>
        <taxon>Actinomycetes</taxon>
        <taxon>Kitasatosporales</taxon>
        <taxon>Streptomycetaceae</taxon>
        <taxon>Streptomyces</taxon>
    </lineage>
</organism>
<evidence type="ECO:0000256" key="3">
    <source>
        <dbReference type="ARBA" id="ARBA00022741"/>
    </source>
</evidence>
<dbReference type="SUPFAM" id="SSF52440">
    <property type="entry name" value="PreATP-grasp domain"/>
    <property type="match status" value="1"/>
</dbReference>
<dbReference type="InterPro" id="IPR011764">
    <property type="entry name" value="Biotin_carboxylation_dom"/>
</dbReference>
<accession>A0A380MPR2</accession>
<evidence type="ECO:0000256" key="2">
    <source>
        <dbReference type="ARBA" id="ARBA00022598"/>
    </source>
</evidence>
<gene>
    <name evidence="11" type="primary">accA1_1</name>
    <name evidence="11" type="ORF">NCTC7807_00501</name>
</gene>
<keyword evidence="2" id="KW-0436">Ligase</keyword>
<evidence type="ECO:0000313" key="12">
    <source>
        <dbReference type="Proteomes" id="UP000254150"/>
    </source>
</evidence>
<dbReference type="InterPro" id="IPR000089">
    <property type="entry name" value="Biotin_lipoyl"/>
</dbReference>
<dbReference type="InterPro" id="IPR050856">
    <property type="entry name" value="Biotin_carboxylase_complex"/>
</dbReference>
<dbReference type="InterPro" id="IPR005482">
    <property type="entry name" value="Biotin_COase_C"/>
</dbReference>
<evidence type="ECO:0000259" key="10">
    <source>
        <dbReference type="PROSITE" id="PS50979"/>
    </source>
</evidence>
<evidence type="ECO:0000256" key="7">
    <source>
        <dbReference type="SAM" id="MobiDB-lite"/>
    </source>
</evidence>
<dbReference type="PANTHER" id="PTHR18866">
    <property type="entry name" value="CARBOXYLASE:PYRUVATE/ACETYL-COA/PROPIONYL-COA CARBOXYLASE"/>
    <property type="match status" value="1"/>
</dbReference>
<keyword evidence="4 6" id="KW-0067">ATP-binding</keyword>
<dbReference type="GO" id="GO:0046872">
    <property type="term" value="F:metal ion binding"/>
    <property type="evidence" value="ECO:0007669"/>
    <property type="project" value="InterPro"/>
</dbReference>
<name>A0A380MPR2_STRGR</name>
<dbReference type="PROSITE" id="PS00188">
    <property type="entry name" value="BIOTIN"/>
    <property type="match status" value="1"/>
</dbReference>
<evidence type="ECO:0000256" key="1">
    <source>
        <dbReference type="ARBA" id="ARBA00001953"/>
    </source>
</evidence>
<dbReference type="InterPro" id="IPR011761">
    <property type="entry name" value="ATP-grasp"/>
</dbReference>
<dbReference type="SUPFAM" id="SSF51230">
    <property type="entry name" value="Single hybrid motif"/>
    <property type="match status" value="1"/>
</dbReference>
<feature type="domain" description="Lipoyl-binding" evidence="8">
    <location>
        <begin position="587"/>
        <end position="664"/>
    </location>
</feature>
<keyword evidence="3 6" id="KW-0547">Nucleotide-binding</keyword>
<dbReference type="AlphaFoldDB" id="A0A380MPR2"/>
<dbReference type="Gene3D" id="2.40.50.100">
    <property type="match status" value="1"/>
</dbReference>
<evidence type="ECO:0000256" key="4">
    <source>
        <dbReference type="ARBA" id="ARBA00022840"/>
    </source>
</evidence>
<dbReference type="RefSeq" id="WP_115067792.1">
    <property type="nucleotide sequence ID" value="NZ_UHID01000001.1"/>
</dbReference>
<dbReference type="GO" id="GO:0005524">
    <property type="term" value="F:ATP binding"/>
    <property type="evidence" value="ECO:0007669"/>
    <property type="project" value="UniProtKB-UniRule"/>
</dbReference>
<dbReference type="PANTHER" id="PTHR18866:SF126">
    <property type="entry name" value="BIOTIN CARBOXYLASE"/>
    <property type="match status" value="1"/>
</dbReference>
<dbReference type="SUPFAM" id="SSF56059">
    <property type="entry name" value="Glutathione synthetase ATP-binding domain-like"/>
    <property type="match status" value="1"/>
</dbReference>
<dbReference type="Gene3D" id="3.30.470.20">
    <property type="entry name" value="ATP-grasp fold, B domain"/>
    <property type="match status" value="1"/>
</dbReference>
<dbReference type="InterPro" id="IPR001882">
    <property type="entry name" value="Biotin_BS"/>
</dbReference>
<dbReference type="InterPro" id="IPR005479">
    <property type="entry name" value="CPAse_ATP-bd"/>
</dbReference>
<evidence type="ECO:0000256" key="5">
    <source>
        <dbReference type="ARBA" id="ARBA00023267"/>
    </source>
</evidence>
<evidence type="ECO:0000256" key="6">
    <source>
        <dbReference type="PROSITE-ProRule" id="PRU00409"/>
    </source>
</evidence>
<dbReference type="PROSITE" id="PS00867">
    <property type="entry name" value="CPSASE_2"/>
    <property type="match status" value="1"/>
</dbReference>
<dbReference type="PROSITE" id="PS50979">
    <property type="entry name" value="BC"/>
    <property type="match status" value="1"/>
</dbReference>
<dbReference type="Pfam" id="PF02786">
    <property type="entry name" value="CPSase_L_D2"/>
    <property type="match status" value="1"/>
</dbReference>
<proteinExistence type="predicted"/>
<evidence type="ECO:0000259" key="8">
    <source>
        <dbReference type="PROSITE" id="PS50968"/>
    </source>
</evidence>
<evidence type="ECO:0000313" key="11">
    <source>
        <dbReference type="EMBL" id="SUO93691.1"/>
    </source>
</evidence>
<dbReference type="InterPro" id="IPR011054">
    <property type="entry name" value="Rudment_hybrid_motif"/>
</dbReference>
<dbReference type="Pfam" id="PF00289">
    <property type="entry name" value="Biotin_carb_N"/>
    <property type="match status" value="1"/>
</dbReference>
<feature type="domain" description="Biotin carboxylation" evidence="10">
    <location>
        <begin position="15"/>
        <end position="459"/>
    </location>
</feature>
<dbReference type="PROSITE" id="PS50968">
    <property type="entry name" value="BIOTINYL_LIPOYL"/>
    <property type="match status" value="1"/>
</dbReference>
<dbReference type="Pfam" id="PF02785">
    <property type="entry name" value="Biotin_carb_C"/>
    <property type="match status" value="1"/>
</dbReference>
<feature type="region of interest" description="Disordered" evidence="7">
    <location>
        <begin position="565"/>
        <end position="593"/>
    </location>
</feature>
<keyword evidence="5" id="KW-0092">Biotin</keyword>
<dbReference type="GO" id="GO:0016874">
    <property type="term" value="F:ligase activity"/>
    <property type="evidence" value="ECO:0007669"/>
    <property type="project" value="UniProtKB-KW"/>
</dbReference>
<feature type="domain" description="ATP-grasp" evidence="9">
    <location>
        <begin position="134"/>
        <end position="321"/>
    </location>
</feature>
<dbReference type="EMBL" id="UHID01000001">
    <property type="protein sequence ID" value="SUO93691.1"/>
    <property type="molecule type" value="Genomic_DNA"/>
</dbReference>
<dbReference type="InterPro" id="IPR011053">
    <property type="entry name" value="Single_hybrid_motif"/>
</dbReference>
<evidence type="ECO:0000259" key="9">
    <source>
        <dbReference type="PROSITE" id="PS50975"/>
    </source>
</evidence>
<dbReference type="SMART" id="SM00878">
    <property type="entry name" value="Biotin_carb_C"/>
    <property type="match status" value="1"/>
</dbReference>
<reference evidence="11 12" key="1">
    <citation type="submission" date="2018-06" db="EMBL/GenBank/DDBJ databases">
        <authorList>
            <consortium name="Pathogen Informatics"/>
            <person name="Doyle S."/>
        </authorList>
    </citation>
    <scope>NUCLEOTIDE SEQUENCE [LARGE SCALE GENOMIC DNA]</scope>
    <source>
        <strain evidence="11 12">NCTC7807</strain>
    </source>
</reference>
<dbReference type="SUPFAM" id="SSF51246">
    <property type="entry name" value="Rudiment single hybrid motif"/>
    <property type="match status" value="1"/>
</dbReference>
<dbReference type="Pfam" id="PF00364">
    <property type="entry name" value="Biotin_lipoyl"/>
    <property type="match status" value="1"/>
</dbReference>
<dbReference type="PROSITE" id="PS50975">
    <property type="entry name" value="ATP_GRASP"/>
    <property type="match status" value="1"/>
</dbReference>
<dbReference type="FunFam" id="3.40.50.20:FF:000010">
    <property type="entry name" value="Propionyl-CoA carboxylase subunit alpha"/>
    <property type="match status" value="1"/>
</dbReference>
<dbReference type="InterPro" id="IPR016185">
    <property type="entry name" value="PreATP-grasp_dom_sf"/>
</dbReference>
<sequence>MTTTPSRHPATPDRPLTRVLVANRGEIARRVLRTCHHLGLTTVAVYADPDASAAHVREAGAAVRLPGDAPADTYLRGDLVIAAARAAGADAVHPGYGFLSENAAFARAVRDAGLIWIGPDPEAIEAMASKTRAKRLMADAGVPLLGPLDPGAVTEADLPVLVKAAAGGGGRGMRVVDALDELPAALEAAAAEALSAFGDGEVLVEPYLPSGRHVEVQILGDRHGTVLALGTRDCSLQRRHQKVIEEAPAPGLADALRARLHEAATAAARAIGYTGAGTVEFLVADGQAYFLEMNTRLQVEHPVTEAVHGVDLVALQLAVAEGQALPAAPPPAHGHAVEARLYAEDPAAGWAPQTGTVHRLDVPGADRAHLPGREPAPLRLDAGYEAGDTVGVHYDAMLAKVIAWGPTRAAAVRRLAGALARARLHGPATNRDLLVRSLEHPDFRTLAGLDTAFYTRHLGTLTRAADDGRHAAVAAALADAAQAAAGSRLAAGAWRNLRSEDPVRRYRADDGTEYEIRYRPGRHHWTLPEAGDPRVVSVAPDGVVLADGAEAGGVERRYAVSRAGGRVHVDGPHGGRSLTPVPRHPDTAPRQAPGSLLAPMPGTVVRVADGLAEGGAVTEGQPLVWLEAMKMEHRILAPASGTLTALHARPGHQVEVGALLAVVQEEPA</sequence>
<protein>
    <submittedName>
        <fullName evidence="11">Acetyl/propionyl CoA carboxylase alpha subunit</fullName>
    </submittedName>
</protein>
<comment type="cofactor">
    <cofactor evidence="1">
        <name>biotin</name>
        <dbReference type="ChEBI" id="CHEBI:57586"/>
    </cofactor>
</comment>